<sequence>MHQWLHTISGLAQRASRWIAVTRRTVQIYPQRRLIPYYCLLERAICTSKCPSLRSQAPPKTNLWTIESSLGPKLVRCERRDSNFATLRQERQTLQQQQVDLSSELSSLQQKREAERKSRVENLGLAVWKAIAIREKENESCRCKSDDNFEKR</sequence>
<dbReference type="EMBL" id="JASMQC010000003">
    <property type="protein sequence ID" value="KAK1946696.1"/>
    <property type="molecule type" value="Genomic_DNA"/>
</dbReference>
<proteinExistence type="predicted"/>
<feature type="coiled-coil region" evidence="1">
    <location>
        <begin position="84"/>
        <end position="111"/>
    </location>
</feature>
<protein>
    <submittedName>
        <fullName evidence="2">Uncharacterized protein</fullName>
    </submittedName>
</protein>
<evidence type="ECO:0000256" key="1">
    <source>
        <dbReference type="SAM" id="Coils"/>
    </source>
</evidence>
<dbReference type="Proteomes" id="UP001259832">
    <property type="component" value="Unassembled WGS sequence"/>
</dbReference>
<evidence type="ECO:0000313" key="2">
    <source>
        <dbReference type="EMBL" id="KAK1946696.1"/>
    </source>
</evidence>
<keyword evidence="1" id="KW-0175">Coiled coil</keyword>
<evidence type="ECO:0000313" key="3">
    <source>
        <dbReference type="Proteomes" id="UP001259832"/>
    </source>
</evidence>
<organism evidence="2 3">
    <name type="scientific">Phytophthora citrophthora</name>
    <dbReference type="NCBI Taxonomy" id="4793"/>
    <lineage>
        <taxon>Eukaryota</taxon>
        <taxon>Sar</taxon>
        <taxon>Stramenopiles</taxon>
        <taxon>Oomycota</taxon>
        <taxon>Peronosporomycetes</taxon>
        <taxon>Peronosporales</taxon>
        <taxon>Peronosporaceae</taxon>
        <taxon>Phytophthora</taxon>
    </lineage>
</organism>
<name>A0AAD9GZB1_9STRA</name>
<keyword evidence="3" id="KW-1185">Reference proteome</keyword>
<dbReference type="AlphaFoldDB" id="A0AAD9GZB1"/>
<accession>A0AAD9GZB1</accession>
<gene>
    <name evidence="2" type="ORF">P3T76_002248</name>
</gene>
<comment type="caution">
    <text evidence="2">The sequence shown here is derived from an EMBL/GenBank/DDBJ whole genome shotgun (WGS) entry which is preliminary data.</text>
</comment>
<reference evidence="2" key="1">
    <citation type="submission" date="2023-08" db="EMBL/GenBank/DDBJ databases">
        <title>Reference Genome Resource for the Citrus Pathogen Phytophthora citrophthora.</title>
        <authorList>
            <person name="Moller H."/>
            <person name="Coetzee B."/>
            <person name="Rose L.J."/>
            <person name="Van Niekerk J.M."/>
        </authorList>
    </citation>
    <scope>NUCLEOTIDE SEQUENCE</scope>
    <source>
        <strain evidence="2">STE-U-9442</strain>
    </source>
</reference>